<dbReference type="Proteomes" id="UP000672657">
    <property type="component" value="Unassembled WGS sequence"/>
</dbReference>
<sequence length="279" mass="29935">MQVQNAEFHYIGGQARPTFPALLSAFEVQAAQALDSHPWQLDLPYGPHARQTFDFCAASGPARAVVLYLHAGYWQSRDKAQFRFLAPALSDASFHVAMINYPLCPDVSLSELTRAVQAALPAVLALKALRGPDLPVIAAGHSAGAHLCVELALAQDAATPKAERIRGIVPISGIYDLAPLVDTSLNERLRLDLTQARACSPLYRARAGLPPAVFMVGGEETGDFLWQSQQMAQAWSTAGNDGRYLPVAGCDHFSVLQALQAVDGPLLRALRGFVPDAVA</sequence>
<proteinExistence type="predicted"/>
<dbReference type="PANTHER" id="PTHR48081:SF33">
    <property type="entry name" value="KYNURENINE FORMAMIDASE"/>
    <property type="match status" value="1"/>
</dbReference>
<feature type="domain" description="Alpha/beta hydrolase fold-3" evidence="2">
    <location>
        <begin position="66"/>
        <end position="179"/>
    </location>
</feature>
<dbReference type="EMBL" id="CAJPVI010000004">
    <property type="protein sequence ID" value="CAG2134507.1"/>
    <property type="molecule type" value="Genomic_DNA"/>
</dbReference>
<gene>
    <name evidence="3" type="ORF">LMG26411_00979</name>
</gene>
<evidence type="ECO:0000256" key="1">
    <source>
        <dbReference type="ARBA" id="ARBA00022801"/>
    </source>
</evidence>
<dbReference type="Pfam" id="PF07859">
    <property type="entry name" value="Abhydrolase_3"/>
    <property type="match status" value="1"/>
</dbReference>
<organism evidence="3 4">
    <name type="scientific">Cupriavidus numazuensis</name>
    <dbReference type="NCBI Taxonomy" id="221992"/>
    <lineage>
        <taxon>Bacteria</taxon>
        <taxon>Pseudomonadati</taxon>
        <taxon>Pseudomonadota</taxon>
        <taxon>Betaproteobacteria</taxon>
        <taxon>Burkholderiales</taxon>
        <taxon>Burkholderiaceae</taxon>
        <taxon>Cupriavidus</taxon>
    </lineage>
</organism>
<accession>A0ABM8TC89</accession>
<dbReference type="InterPro" id="IPR013094">
    <property type="entry name" value="AB_hydrolase_3"/>
</dbReference>
<protein>
    <recommendedName>
        <fullName evidence="2">Alpha/beta hydrolase fold-3 domain-containing protein</fullName>
    </recommendedName>
</protein>
<dbReference type="RefSeq" id="WP_211952186.1">
    <property type="nucleotide sequence ID" value="NZ_CAJPVI010000004.1"/>
</dbReference>
<dbReference type="Gene3D" id="3.40.50.1820">
    <property type="entry name" value="alpha/beta hydrolase"/>
    <property type="match status" value="1"/>
</dbReference>
<name>A0ABM8TC89_9BURK</name>
<reference evidence="3 4" key="1">
    <citation type="submission" date="2021-03" db="EMBL/GenBank/DDBJ databases">
        <authorList>
            <person name="Peeters C."/>
        </authorList>
    </citation>
    <scope>NUCLEOTIDE SEQUENCE [LARGE SCALE GENOMIC DNA]</scope>
    <source>
        <strain evidence="3 4">LMG 26411</strain>
    </source>
</reference>
<evidence type="ECO:0000313" key="4">
    <source>
        <dbReference type="Proteomes" id="UP000672657"/>
    </source>
</evidence>
<evidence type="ECO:0000259" key="2">
    <source>
        <dbReference type="Pfam" id="PF07859"/>
    </source>
</evidence>
<evidence type="ECO:0000313" key="3">
    <source>
        <dbReference type="EMBL" id="CAG2134507.1"/>
    </source>
</evidence>
<keyword evidence="1" id="KW-0378">Hydrolase</keyword>
<dbReference type="InterPro" id="IPR029058">
    <property type="entry name" value="AB_hydrolase_fold"/>
</dbReference>
<dbReference type="InterPro" id="IPR050300">
    <property type="entry name" value="GDXG_lipolytic_enzyme"/>
</dbReference>
<dbReference type="PANTHER" id="PTHR48081">
    <property type="entry name" value="AB HYDROLASE SUPERFAMILY PROTEIN C4A8.06C"/>
    <property type="match status" value="1"/>
</dbReference>
<comment type="caution">
    <text evidence="3">The sequence shown here is derived from an EMBL/GenBank/DDBJ whole genome shotgun (WGS) entry which is preliminary data.</text>
</comment>
<dbReference type="SUPFAM" id="SSF53474">
    <property type="entry name" value="alpha/beta-Hydrolases"/>
    <property type="match status" value="1"/>
</dbReference>
<keyword evidence="4" id="KW-1185">Reference proteome</keyword>